<proteinExistence type="predicted"/>
<dbReference type="EMBL" id="BAAAZG010000029">
    <property type="protein sequence ID" value="GAA4081226.1"/>
    <property type="molecule type" value="Genomic_DNA"/>
</dbReference>
<organism evidence="1 2">
    <name type="scientific">Actinomadura miaoliensis</name>
    <dbReference type="NCBI Taxonomy" id="430685"/>
    <lineage>
        <taxon>Bacteria</taxon>
        <taxon>Bacillati</taxon>
        <taxon>Actinomycetota</taxon>
        <taxon>Actinomycetes</taxon>
        <taxon>Streptosporangiales</taxon>
        <taxon>Thermomonosporaceae</taxon>
        <taxon>Actinomadura</taxon>
    </lineage>
</organism>
<gene>
    <name evidence="1" type="ORF">GCM10022214_45000</name>
</gene>
<accession>A0ABP7W5I7</accession>
<sequence>MGHNSRCGEATRPGCRCTGCGGAQHGWQGTFIIASEPTGQRARQFADDRERDWLNKRNGLTRAQAAIGCAVADIVLWLRREAPLLAGTREVTGPFDRGGDDPERGRLLSEIENRLGPDKTKRFQSWAVANHFWCELLARAAHVLDELRQMYEGGLRAVEMLLARAGQTAERMMLRVVEDHLGWPPGLGRDDVQTVIGLATRSLFENVPLAARMALGSDDLLELIWPIRVLAIVMCKDPSKHEAVCRYCLDPICASARAEVRTEVRDRLLGNLKREWLPLTADLSQS</sequence>
<reference evidence="2" key="1">
    <citation type="journal article" date="2019" name="Int. J. Syst. Evol. Microbiol.">
        <title>The Global Catalogue of Microorganisms (GCM) 10K type strain sequencing project: providing services to taxonomists for standard genome sequencing and annotation.</title>
        <authorList>
            <consortium name="The Broad Institute Genomics Platform"/>
            <consortium name="The Broad Institute Genome Sequencing Center for Infectious Disease"/>
            <person name="Wu L."/>
            <person name="Ma J."/>
        </authorList>
    </citation>
    <scope>NUCLEOTIDE SEQUENCE [LARGE SCALE GENOMIC DNA]</scope>
    <source>
        <strain evidence="2">JCM 16702</strain>
    </source>
</reference>
<evidence type="ECO:0000313" key="1">
    <source>
        <dbReference type="EMBL" id="GAA4081226.1"/>
    </source>
</evidence>
<dbReference type="RefSeq" id="WP_344950759.1">
    <property type="nucleotide sequence ID" value="NZ_BAAAZG010000029.1"/>
</dbReference>
<protein>
    <submittedName>
        <fullName evidence="1">Uncharacterized protein</fullName>
    </submittedName>
</protein>
<dbReference type="Proteomes" id="UP001500683">
    <property type="component" value="Unassembled WGS sequence"/>
</dbReference>
<evidence type="ECO:0000313" key="2">
    <source>
        <dbReference type="Proteomes" id="UP001500683"/>
    </source>
</evidence>
<name>A0ABP7W5I7_9ACTN</name>
<comment type="caution">
    <text evidence="1">The sequence shown here is derived from an EMBL/GenBank/DDBJ whole genome shotgun (WGS) entry which is preliminary data.</text>
</comment>
<keyword evidence="2" id="KW-1185">Reference proteome</keyword>